<sequence>MNATQILLSAAEGGVIGDGRTGANLALGTGLLGLALGWLALAATKGRVRVVGARTGALSALAVGLAGTFLAILHLATSDGGPGTGNGQVGAVIAIPLGLAAMALGARVLSRSGSRRSA</sequence>
<evidence type="ECO:0000256" key="1">
    <source>
        <dbReference type="SAM" id="Phobius"/>
    </source>
</evidence>
<dbReference type="OrthoDB" id="4331286at2"/>
<dbReference type="EMBL" id="FNFF01000005">
    <property type="protein sequence ID" value="SDK20044.1"/>
    <property type="molecule type" value="Genomic_DNA"/>
</dbReference>
<keyword evidence="1" id="KW-0812">Transmembrane</keyword>
<organism evidence="2 3">
    <name type="scientific">Streptomyces indicus</name>
    <dbReference type="NCBI Taxonomy" id="417292"/>
    <lineage>
        <taxon>Bacteria</taxon>
        <taxon>Bacillati</taxon>
        <taxon>Actinomycetota</taxon>
        <taxon>Actinomycetes</taxon>
        <taxon>Kitasatosporales</taxon>
        <taxon>Streptomycetaceae</taxon>
        <taxon>Streptomyces</taxon>
    </lineage>
</organism>
<dbReference type="InterPro" id="IPR045770">
    <property type="entry name" value="DUF6223"/>
</dbReference>
<name>A0A1G8ZZK4_9ACTN</name>
<reference evidence="2 3" key="1">
    <citation type="submission" date="2016-10" db="EMBL/GenBank/DDBJ databases">
        <authorList>
            <person name="de Groot N.N."/>
        </authorList>
    </citation>
    <scope>NUCLEOTIDE SEQUENCE [LARGE SCALE GENOMIC DNA]</scope>
    <source>
        <strain evidence="2 3">CGMCC 4.5727</strain>
    </source>
</reference>
<proteinExistence type="predicted"/>
<dbReference type="AlphaFoldDB" id="A0A1G8ZZK4"/>
<feature type="transmembrane region" description="Helical" evidence="1">
    <location>
        <begin position="56"/>
        <end position="77"/>
    </location>
</feature>
<protein>
    <submittedName>
        <fullName evidence="2">Uncharacterized protein</fullName>
    </submittedName>
</protein>
<dbReference type="RefSeq" id="WP_093610490.1">
    <property type="nucleotide sequence ID" value="NZ_FNFF01000005.1"/>
</dbReference>
<feature type="transmembrane region" description="Helical" evidence="1">
    <location>
        <begin position="89"/>
        <end position="109"/>
    </location>
</feature>
<keyword evidence="3" id="KW-1185">Reference proteome</keyword>
<feature type="transmembrane region" description="Helical" evidence="1">
    <location>
        <begin position="25"/>
        <end position="44"/>
    </location>
</feature>
<dbReference type="Pfam" id="PF19733">
    <property type="entry name" value="DUF6223"/>
    <property type="match status" value="1"/>
</dbReference>
<keyword evidence="1" id="KW-1133">Transmembrane helix</keyword>
<evidence type="ECO:0000313" key="2">
    <source>
        <dbReference type="EMBL" id="SDK20044.1"/>
    </source>
</evidence>
<gene>
    <name evidence="2" type="ORF">SAMN05421806_105259</name>
</gene>
<dbReference type="Proteomes" id="UP000199155">
    <property type="component" value="Unassembled WGS sequence"/>
</dbReference>
<evidence type="ECO:0000313" key="3">
    <source>
        <dbReference type="Proteomes" id="UP000199155"/>
    </source>
</evidence>
<dbReference type="STRING" id="417292.SAMN05421806_105259"/>
<keyword evidence="1" id="KW-0472">Membrane</keyword>
<accession>A0A1G8ZZK4</accession>